<reference evidence="5" key="1">
    <citation type="journal article" date="2014" name="Int. J. Syst. Evol. Microbiol.">
        <title>Complete genome sequence of Corynebacterium casei LMG S-19264T (=DSM 44701T), isolated from a smear-ripened cheese.</title>
        <authorList>
            <consortium name="US DOE Joint Genome Institute (JGI-PGF)"/>
            <person name="Walter F."/>
            <person name="Albersmeier A."/>
            <person name="Kalinowski J."/>
            <person name="Ruckert C."/>
        </authorList>
    </citation>
    <scope>NUCLEOTIDE SEQUENCE</scope>
    <source>
        <strain evidence="5">VKM Ac-1401</strain>
    </source>
</reference>
<dbReference type="InterPro" id="IPR028082">
    <property type="entry name" value="Peripla_BP_I"/>
</dbReference>
<dbReference type="GO" id="GO:0000976">
    <property type="term" value="F:transcription cis-regulatory region binding"/>
    <property type="evidence" value="ECO:0007669"/>
    <property type="project" value="TreeGrafter"/>
</dbReference>
<evidence type="ECO:0000256" key="1">
    <source>
        <dbReference type="ARBA" id="ARBA00023015"/>
    </source>
</evidence>
<dbReference type="PROSITE" id="PS00356">
    <property type="entry name" value="HTH_LACI_1"/>
    <property type="match status" value="1"/>
</dbReference>
<dbReference type="InterPro" id="IPR000843">
    <property type="entry name" value="HTH_LacI"/>
</dbReference>
<dbReference type="CDD" id="cd01392">
    <property type="entry name" value="HTH_LacI"/>
    <property type="match status" value="1"/>
</dbReference>
<dbReference type="Pfam" id="PF00356">
    <property type="entry name" value="LacI"/>
    <property type="match status" value="1"/>
</dbReference>
<evidence type="ECO:0000256" key="3">
    <source>
        <dbReference type="ARBA" id="ARBA00023163"/>
    </source>
</evidence>
<dbReference type="RefSeq" id="WP_271177333.1">
    <property type="nucleotide sequence ID" value="NZ_BAAAJO010000008.1"/>
</dbReference>
<evidence type="ECO:0000256" key="2">
    <source>
        <dbReference type="ARBA" id="ARBA00023125"/>
    </source>
</evidence>
<dbReference type="CDD" id="cd06267">
    <property type="entry name" value="PBP1_LacI_sugar_binding-like"/>
    <property type="match status" value="1"/>
</dbReference>
<gene>
    <name evidence="5" type="primary">purR</name>
    <name evidence="5" type="ORF">GCM10017584_22500</name>
</gene>
<dbReference type="Gene3D" id="1.10.260.40">
    <property type="entry name" value="lambda repressor-like DNA-binding domains"/>
    <property type="match status" value="1"/>
</dbReference>
<name>A0A9W6HAR3_9MICO</name>
<evidence type="ECO:0000259" key="4">
    <source>
        <dbReference type="PROSITE" id="PS50932"/>
    </source>
</evidence>
<dbReference type="Pfam" id="PF13377">
    <property type="entry name" value="Peripla_BP_3"/>
    <property type="match status" value="1"/>
</dbReference>
<feature type="domain" description="HTH lacI-type" evidence="4">
    <location>
        <begin position="2"/>
        <end position="56"/>
    </location>
</feature>
<sequence>MTGIDEVARATGVSTATVSRALRGLPNVSETTRAAVRRAADELGYVASSSASGLASGRTLAMGVVVPSVSRWFYTSVLEGVDAELRSASYDMILFNLGGHRGDRERVFHRSILRKRTDALLALCLDFTADERHQLASIAHPTIVVGGPVKGLRSVGIDEKGTARTATEHLIQLGHCDIAHLGGEDEEGLNKQVPIGRLHGFQAAMRDAGLPVRPEWIIPGGFSLPESRAAMNALLDRAGPRPTAVFAGSDEMAMGAILAAYDHGLRVPDDLSVIGIDNHDFAESFGLTTMAQDPFDQGAVAARILLDELGGAEPRTRSVRMPASLIVRSSTAAPAAVPALA</sequence>
<dbReference type="SMART" id="SM00354">
    <property type="entry name" value="HTH_LACI"/>
    <property type="match status" value="1"/>
</dbReference>
<accession>A0A9W6HAR3</accession>
<keyword evidence="2" id="KW-0238">DNA-binding</keyword>
<protein>
    <submittedName>
        <fullName evidence="5">HTH-type transcriptional repressor PurR</fullName>
    </submittedName>
</protein>
<proteinExistence type="predicted"/>
<dbReference type="SUPFAM" id="SSF53822">
    <property type="entry name" value="Periplasmic binding protein-like I"/>
    <property type="match status" value="1"/>
</dbReference>
<dbReference type="Proteomes" id="UP001142372">
    <property type="component" value="Unassembled WGS sequence"/>
</dbReference>
<keyword evidence="1" id="KW-0805">Transcription regulation</keyword>
<dbReference type="PANTHER" id="PTHR30146">
    <property type="entry name" value="LACI-RELATED TRANSCRIPTIONAL REPRESSOR"/>
    <property type="match status" value="1"/>
</dbReference>
<dbReference type="PANTHER" id="PTHR30146:SF109">
    <property type="entry name" value="HTH-TYPE TRANSCRIPTIONAL REGULATOR GALS"/>
    <property type="match status" value="1"/>
</dbReference>
<evidence type="ECO:0000313" key="5">
    <source>
        <dbReference type="EMBL" id="GLJ76676.1"/>
    </source>
</evidence>
<evidence type="ECO:0000313" key="6">
    <source>
        <dbReference type="Proteomes" id="UP001142372"/>
    </source>
</evidence>
<dbReference type="SUPFAM" id="SSF47413">
    <property type="entry name" value="lambda repressor-like DNA-binding domains"/>
    <property type="match status" value="1"/>
</dbReference>
<keyword evidence="3" id="KW-0804">Transcription</keyword>
<dbReference type="EMBL" id="BSEN01000010">
    <property type="protein sequence ID" value="GLJ76676.1"/>
    <property type="molecule type" value="Genomic_DNA"/>
</dbReference>
<keyword evidence="6" id="KW-1185">Reference proteome</keyword>
<reference evidence="5" key="2">
    <citation type="submission" date="2023-01" db="EMBL/GenBank/DDBJ databases">
        <authorList>
            <person name="Sun Q."/>
            <person name="Evtushenko L."/>
        </authorList>
    </citation>
    <scope>NUCLEOTIDE SEQUENCE</scope>
    <source>
        <strain evidence="5">VKM Ac-1401</strain>
    </source>
</reference>
<organism evidence="5 6">
    <name type="scientific">Leifsonia poae</name>
    <dbReference type="NCBI Taxonomy" id="110933"/>
    <lineage>
        <taxon>Bacteria</taxon>
        <taxon>Bacillati</taxon>
        <taxon>Actinomycetota</taxon>
        <taxon>Actinomycetes</taxon>
        <taxon>Micrococcales</taxon>
        <taxon>Microbacteriaceae</taxon>
        <taxon>Leifsonia</taxon>
    </lineage>
</organism>
<dbReference type="GO" id="GO:0003700">
    <property type="term" value="F:DNA-binding transcription factor activity"/>
    <property type="evidence" value="ECO:0007669"/>
    <property type="project" value="TreeGrafter"/>
</dbReference>
<dbReference type="InterPro" id="IPR046335">
    <property type="entry name" value="LacI/GalR-like_sensor"/>
</dbReference>
<dbReference type="AlphaFoldDB" id="A0A9W6HAR3"/>
<comment type="caution">
    <text evidence="5">The sequence shown here is derived from an EMBL/GenBank/DDBJ whole genome shotgun (WGS) entry which is preliminary data.</text>
</comment>
<dbReference type="Gene3D" id="3.40.50.2300">
    <property type="match status" value="2"/>
</dbReference>
<dbReference type="InterPro" id="IPR010982">
    <property type="entry name" value="Lambda_DNA-bd_dom_sf"/>
</dbReference>
<dbReference type="PROSITE" id="PS50932">
    <property type="entry name" value="HTH_LACI_2"/>
    <property type="match status" value="1"/>
</dbReference>